<dbReference type="PROSITE" id="PS50943">
    <property type="entry name" value="HTH_CROC1"/>
    <property type="match status" value="1"/>
</dbReference>
<dbReference type="EMBL" id="JACYTN010000037">
    <property type="protein sequence ID" value="MBD8501093.1"/>
    <property type="molecule type" value="Genomic_DNA"/>
</dbReference>
<keyword evidence="3" id="KW-1185">Reference proteome</keyword>
<evidence type="ECO:0000259" key="1">
    <source>
        <dbReference type="PROSITE" id="PS50943"/>
    </source>
</evidence>
<dbReference type="CDD" id="cd00093">
    <property type="entry name" value="HTH_XRE"/>
    <property type="match status" value="1"/>
</dbReference>
<dbReference type="SMART" id="SM00530">
    <property type="entry name" value="HTH_XRE"/>
    <property type="match status" value="1"/>
</dbReference>
<dbReference type="InterPro" id="IPR001387">
    <property type="entry name" value="Cro/C1-type_HTH"/>
</dbReference>
<organism evidence="2 3">
    <name type="scientific">Paenibacillus arenosi</name>
    <dbReference type="NCBI Taxonomy" id="2774142"/>
    <lineage>
        <taxon>Bacteria</taxon>
        <taxon>Bacillati</taxon>
        <taxon>Bacillota</taxon>
        <taxon>Bacilli</taxon>
        <taxon>Bacillales</taxon>
        <taxon>Paenibacillaceae</taxon>
        <taxon>Paenibacillus</taxon>
    </lineage>
</organism>
<sequence>MSMKHDHFGDILKHLRKDSGFTTQKQLSESSGISQTTLSRIEAGIQKPMPGTLKMLAKYLQTCTYEQLMEKAGYFEGDLSSEDTNSHHMPTTIAEHMHEPYTIAAHHEGEDWTEEELEEIERFKQFVKSKRKQ</sequence>
<dbReference type="RefSeq" id="WP_192027303.1">
    <property type="nucleotide sequence ID" value="NZ_JACYTN010000037.1"/>
</dbReference>
<reference evidence="2 3" key="1">
    <citation type="submission" date="2020-09" db="EMBL/GenBank/DDBJ databases">
        <title>Paenibacillus sp. CAU 1523 isolated from sand of Haeundae Beach.</title>
        <authorList>
            <person name="Kim W."/>
        </authorList>
    </citation>
    <scope>NUCLEOTIDE SEQUENCE [LARGE SCALE GENOMIC DNA]</scope>
    <source>
        <strain evidence="2 3">CAU 1523</strain>
    </source>
</reference>
<evidence type="ECO:0000313" key="2">
    <source>
        <dbReference type="EMBL" id="MBD8501093.1"/>
    </source>
</evidence>
<dbReference type="SUPFAM" id="SSF47413">
    <property type="entry name" value="lambda repressor-like DNA-binding domains"/>
    <property type="match status" value="1"/>
</dbReference>
<feature type="domain" description="HTH cro/C1-type" evidence="1">
    <location>
        <begin position="12"/>
        <end position="68"/>
    </location>
</feature>
<protein>
    <submittedName>
        <fullName evidence="2">Helix-turn-helix transcriptional regulator</fullName>
    </submittedName>
</protein>
<dbReference type="Pfam" id="PF01381">
    <property type="entry name" value="HTH_3"/>
    <property type="match status" value="1"/>
</dbReference>
<dbReference type="Gene3D" id="1.10.260.40">
    <property type="entry name" value="lambda repressor-like DNA-binding domains"/>
    <property type="match status" value="1"/>
</dbReference>
<evidence type="ECO:0000313" key="3">
    <source>
        <dbReference type="Proteomes" id="UP000634529"/>
    </source>
</evidence>
<proteinExistence type="predicted"/>
<name>A0ABR9B3Y8_9BACL</name>
<dbReference type="InterPro" id="IPR010982">
    <property type="entry name" value="Lambda_DNA-bd_dom_sf"/>
</dbReference>
<accession>A0ABR9B3Y8</accession>
<comment type="caution">
    <text evidence="2">The sequence shown here is derived from an EMBL/GenBank/DDBJ whole genome shotgun (WGS) entry which is preliminary data.</text>
</comment>
<gene>
    <name evidence="2" type="ORF">IFO66_22730</name>
</gene>
<dbReference type="Proteomes" id="UP000634529">
    <property type="component" value="Unassembled WGS sequence"/>
</dbReference>